<dbReference type="Proteomes" id="UP000006310">
    <property type="component" value="Chromosome 2"/>
</dbReference>
<proteinExistence type="predicted"/>
<dbReference type="AlphaFoldDB" id="J7RUY7"/>
<protein>
    <submittedName>
        <fullName evidence="2">Uncharacterized protein</fullName>
    </submittedName>
</protein>
<evidence type="ECO:0000256" key="1">
    <source>
        <dbReference type="SAM" id="MobiDB-lite"/>
    </source>
</evidence>
<sequence length="130" mass="15044">MDDILTTLQRIQDLAARIYGSKSELERDLRLQEPVFGRTRNEKENEDPSSEDHLMTQSSPVTSEAEPAEHEDKGSEASSETDSITADEIGQLLPLNDPDRTKIYKRIDDLVDRHERIRRARLKQFRVKRP</sequence>
<dbReference type="EMBL" id="HE978315">
    <property type="protein sequence ID" value="CCK68692.1"/>
    <property type="molecule type" value="Genomic_DNA"/>
</dbReference>
<keyword evidence="3" id="KW-1185">Reference proteome</keyword>
<dbReference type="KEGG" id="kng:KNAG_0B02505"/>
<dbReference type="HOGENOM" id="CLU_1938488_0_0_1"/>
<evidence type="ECO:0000313" key="3">
    <source>
        <dbReference type="Proteomes" id="UP000006310"/>
    </source>
</evidence>
<gene>
    <name evidence="2" type="primary">KNAG0B02505</name>
    <name evidence="2" type="ordered locus">KNAG_0B02505</name>
</gene>
<dbReference type="RefSeq" id="XP_022462938.1">
    <property type="nucleotide sequence ID" value="XM_022611539.1"/>
</dbReference>
<accession>J7RUY7</accession>
<name>J7RUY7_HUIN7</name>
<reference evidence="3" key="2">
    <citation type="submission" date="2012-08" db="EMBL/GenBank/DDBJ databases">
        <title>Genome sequence of Kazachstania naganishii.</title>
        <authorList>
            <person name="Gordon J.L."/>
            <person name="Armisen D."/>
            <person name="Proux-Wera E."/>
            <person name="OhEigeartaigh S.S."/>
            <person name="Byrne K.P."/>
            <person name="Wolfe K.H."/>
        </authorList>
    </citation>
    <scope>NUCLEOTIDE SEQUENCE [LARGE SCALE GENOMIC DNA]</scope>
    <source>
        <strain evidence="3">ATCC MYA-139 / BCRC 22969 / CBS 8797 / CCRC 22969 / KCTC 17520 / NBRC 10181 / NCYC 3082</strain>
    </source>
</reference>
<organism evidence="2 3">
    <name type="scientific">Huiozyma naganishii (strain ATCC MYA-139 / BCRC 22969 / CBS 8797 / KCTC 17520 / NBRC 10181 / NCYC 3082 / Yp74L-3)</name>
    <name type="common">Yeast</name>
    <name type="synonym">Kazachstania naganishii</name>
    <dbReference type="NCBI Taxonomy" id="1071383"/>
    <lineage>
        <taxon>Eukaryota</taxon>
        <taxon>Fungi</taxon>
        <taxon>Dikarya</taxon>
        <taxon>Ascomycota</taxon>
        <taxon>Saccharomycotina</taxon>
        <taxon>Saccharomycetes</taxon>
        <taxon>Saccharomycetales</taxon>
        <taxon>Saccharomycetaceae</taxon>
        <taxon>Huiozyma</taxon>
    </lineage>
</organism>
<reference evidence="2 3" key="1">
    <citation type="journal article" date="2011" name="Proc. Natl. Acad. Sci. U.S.A.">
        <title>Evolutionary erosion of yeast sex chromosomes by mating-type switching accidents.</title>
        <authorList>
            <person name="Gordon J.L."/>
            <person name="Armisen D."/>
            <person name="Proux-Wera E."/>
            <person name="Oheigeartaigh S.S."/>
            <person name="Byrne K.P."/>
            <person name="Wolfe K.H."/>
        </authorList>
    </citation>
    <scope>NUCLEOTIDE SEQUENCE [LARGE SCALE GENOMIC DNA]</scope>
    <source>
        <strain evidence="3">ATCC MYA-139 / BCRC 22969 / CBS 8797 / CCRC 22969 / KCTC 17520 / NBRC 10181 / NCYC 3082</strain>
    </source>
</reference>
<feature type="region of interest" description="Disordered" evidence="1">
    <location>
        <begin position="29"/>
        <end position="98"/>
    </location>
</feature>
<dbReference type="GeneID" id="34524342"/>
<evidence type="ECO:0000313" key="2">
    <source>
        <dbReference type="EMBL" id="CCK68692.1"/>
    </source>
</evidence>